<dbReference type="EC" id="5.6.2.3" evidence="13"/>
<dbReference type="InterPro" id="IPR057437">
    <property type="entry name" value="PIF1/LRR1_PH"/>
</dbReference>
<dbReference type="InterPro" id="IPR010285">
    <property type="entry name" value="DNA_helicase_pif1-like_DEAD"/>
</dbReference>
<sequence>MEDPVVVSCVTIEWLNAQGLTSKKMVYKTGMIKILRNDIREMFLEVSQDKMQPTKLRLKDINVHKKFMLDGKASINFKSEKCNLYISNAAPASLIFFLKTLYIKLTKENEENKGITKEQMHKKLREHLLSEKAGKFDEISPVTNSELDRARKQAIGKSTLTTPSPNSRKRKLTDAKAGDNPRAPKQLYVPRTIEKRPDDIVQMEVLNEEQNIILQTCLSGKNVFFTGSAGTGKSFLLRKIISTFPPDGLTVCASTGVAACLIGGVTLHSFAGIGAGDHSLKKSIELAKRPAAAQAWRKCKRLIIDEISMVDADFFDLIEAVAREVRGNDKPFGGIQLILCGDFFQLPPVVKRGDNAENQKPRNRFCFQAKKWQSCIQASFELKKIYRQKDPKFVEILNSIRIGRVTKEMTDTLLATARQKIESNGILATQLCSHTQDADNINKSRLENLKTPEKVFESTDSDLYLTKTLDSQLPVPHKLVLKEGCQVMLLKNINLSNGLVNGARGIVTKFSDGFPVVKFKNNVEYIAKPEKWIIKLPNGTQLQRKQVPLKLAYCISIHKSQGLTLDCVEMSLSKVFEAGQAYVALSRAQSLDSLRILDFDGKQIWADPQVLIFYKSFRRQIMDIPVMIPLGGQKKKTDVKKTLNGLKLAKSIMDKPLVTIN</sequence>
<evidence type="ECO:0000256" key="8">
    <source>
        <dbReference type="ARBA" id="ARBA00023172"/>
    </source>
</evidence>
<dbReference type="GO" id="GO:0043139">
    <property type="term" value="F:5'-3' DNA helicase activity"/>
    <property type="evidence" value="ECO:0007669"/>
    <property type="project" value="UniProtKB-UniRule"/>
</dbReference>
<keyword evidence="10 13" id="KW-0413">Isomerase</keyword>
<comment type="similarity">
    <text evidence="13">Belongs to the helicase family. PIF1 subfamily.</text>
</comment>
<protein>
    <recommendedName>
        <fullName evidence="13">ATP-dependent DNA helicase PIF1</fullName>
        <ecNumber evidence="13">5.6.2.3</ecNumber>
    </recommendedName>
    <alternativeName>
        <fullName evidence="13">DNA 5'-3' helicase PIF1</fullName>
    </alternativeName>
    <alternativeName>
        <fullName evidence="13">DNA repair and recombination helicase PIF1</fullName>
    </alternativeName>
</protein>
<comment type="subunit">
    <text evidence="12">Monomer. Interacts with telomerase.</text>
</comment>
<evidence type="ECO:0000256" key="3">
    <source>
        <dbReference type="ARBA" id="ARBA00022801"/>
    </source>
</evidence>
<dbReference type="GO" id="GO:0016787">
    <property type="term" value="F:hydrolase activity"/>
    <property type="evidence" value="ECO:0007669"/>
    <property type="project" value="UniProtKB-KW"/>
</dbReference>
<evidence type="ECO:0000313" key="19">
    <source>
        <dbReference type="Proteomes" id="UP001107558"/>
    </source>
</evidence>
<dbReference type="CDD" id="cd18809">
    <property type="entry name" value="SF1_C_RecD"/>
    <property type="match status" value="1"/>
</dbReference>
<keyword evidence="6 13" id="KW-0238">DNA-binding</keyword>
<keyword evidence="5 13" id="KW-0067">ATP-binding</keyword>
<comment type="cofactor">
    <cofactor evidence="13">
        <name>Mg(2+)</name>
        <dbReference type="ChEBI" id="CHEBI:18420"/>
    </cofactor>
</comment>
<dbReference type="InterPro" id="IPR051055">
    <property type="entry name" value="PIF1_helicase"/>
</dbReference>
<evidence type="ECO:0000256" key="5">
    <source>
        <dbReference type="ARBA" id="ARBA00022840"/>
    </source>
</evidence>
<evidence type="ECO:0000256" key="4">
    <source>
        <dbReference type="ARBA" id="ARBA00022806"/>
    </source>
</evidence>
<feature type="compositionally biased region" description="Polar residues" evidence="14">
    <location>
        <begin position="156"/>
        <end position="166"/>
    </location>
</feature>
<evidence type="ECO:0000256" key="14">
    <source>
        <dbReference type="SAM" id="MobiDB-lite"/>
    </source>
</evidence>
<feature type="domain" description="PIF1/LRR1 pleckstrin homology" evidence="17">
    <location>
        <begin position="9"/>
        <end position="113"/>
    </location>
</feature>
<feature type="binding site" evidence="13">
    <location>
        <begin position="227"/>
        <end position="234"/>
    </location>
    <ligand>
        <name>ATP</name>
        <dbReference type="ChEBI" id="CHEBI:30616"/>
    </ligand>
</feature>
<proteinExistence type="inferred from homology"/>
<keyword evidence="8 13" id="KW-0233">DNA recombination</keyword>
<dbReference type="PANTHER" id="PTHR47642:SF7">
    <property type="entry name" value="ATP-DEPENDENT DNA HELICASE PIF1"/>
    <property type="match status" value="1"/>
</dbReference>
<evidence type="ECO:0000256" key="2">
    <source>
        <dbReference type="ARBA" id="ARBA00022763"/>
    </source>
</evidence>
<dbReference type="PANTHER" id="PTHR47642">
    <property type="entry name" value="ATP-DEPENDENT DNA HELICASE"/>
    <property type="match status" value="1"/>
</dbReference>
<evidence type="ECO:0000256" key="12">
    <source>
        <dbReference type="ARBA" id="ARBA00065873"/>
    </source>
</evidence>
<evidence type="ECO:0000256" key="11">
    <source>
        <dbReference type="ARBA" id="ARBA00023242"/>
    </source>
</evidence>
<comment type="caution">
    <text evidence="18">The sequence shown here is derived from an EMBL/GenBank/DDBJ whole genome shotgun (WGS) entry which is preliminary data.</text>
</comment>
<dbReference type="Gene3D" id="3.40.50.300">
    <property type="entry name" value="P-loop containing nucleotide triphosphate hydrolases"/>
    <property type="match status" value="2"/>
</dbReference>
<comment type="catalytic activity">
    <reaction evidence="13">
        <text>ATP + H2O = ADP + phosphate + H(+)</text>
        <dbReference type="Rhea" id="RHEA:13065"/>
        <dbReference type="ChEBI" id="CHEBI:15377"/>
        <dbReference type="ChEBI" id="CHEBI:15378"/>
        <dbReference type="ChEBI" id="CHEBI:30616"/>
        <dbReference type="ChEBI" id="CHEBI:43474"/>
        <dbReference type="ChEBI" id="CHEBI:456216"/>
        <dbReference type="EC" id="5.6.2.3"/>
    </reaction>
</comment>
<dbReference type="InterPro" id="IPR027417">
    <property type="entry name" value="P-loop_NTPase"/>
</dbReference>
<evidence type="ECO:0000256" key="9">
    <source>
        <dbReference type="ARBA" id="ARBA00023204"/>
    </source>
</evidence>
<dbReference type="GO" id="GO:0005739">
    <property type="term" value="C:mitochondrion"/>
    <property type="evidence" value="ECO:0007669"/>
    <property type="project" value="UniProtKB-SubCell"/>
</dbReference>
<keyword evidence="2 13" id="KW-0227">DNA damage</keyword>
<dbReference type="AlphaFoldDB" id="A0A9J6CFL2"/>
<keyword evidence="7 13" id="KW-0496">Mitochondrion</keyword>
<dbReference type="Pfam" id="PF25344">
    <property type="entry name" value="PH_LRR1"/>
    <property type="match status" value="1"/>
</dbReference>
<name>A0A9J6CFL2_POLVA</name>
<evidence type="ECO:0000256" key="6">
    <source>
        <dbReference type="ARBA" id="ARBA00023125"/>
    </source>
</evidence>
<feature type="region of interest" description="Disordered" evidence="14">
    <location>
        <begin position="147"/>
        <end position="185"/>
    </location>
</feature>
<dbReference type="GO" id="GO:0006281">
    <property type="term" value="P:DNA repair"/>
    <property type="evidence" value="ECO:0007669"/>
    <property type="project" value="UniProtKB-UniRule"/>
</dbReference>
<keyword evidence="4 13" id="KW-0347">Helicase</keyword>
<dbReference type="GO" id="GO:0003677">
    <property type="term" value="F:DNA binding"/>
    <property type="evidence" value="ECO:0007669"/>
    <property type="project" value="UniProtKB-KW"/>
</dbReference>
<evidence type="ECO:0000256" key="10">
    <source>
        <dbReference type="ARBA" id="ARBA00023235"/>
    </source>
</evidence>
<dbReference type="SUPFAM" id="SSF52540">
    <property type="entry name" value="P-loop containing nucleoside triphosphate hydrolases"/>
    <property type="match status" value="2"/>
</dbReference>
<comment type="subcellular location">
    <subcellularLocation>
        <location evidence="13">Nucleus</location>
    </subcellularLocation>
    <subcellularLocation>
        <location evidence="13">Mitochondrion</location>
    </subcellularLocation>
</comment>
<dbReference type="GO" id="GO:0005634">
    <property type="term" value="C:nucleus"/>
    <property type="evidence" value="ECO:0007669"/>
    <property type="project" value="UniProtKB-SubCell"/>
</dbReference>
<dbReference type="Pfam" id="PF05970">
    <property type="entry name" value="PIF1"/>
    <property type="match status" value="1"/>
</dbReference>
<evidence type="ECO:0000259" key="16">
    <source>
        <dbReference type="Pfam" id="PF21530"/>
    </source>
</evidence>
<dbReference type="Pfam" id="PF21530">
    <property type="entry name" value="Pif1_2B_dom"/>
    <property type="match status" value="1"/>
</dbReference>
<dbReference type="FunFam" id="3.40.50.300:FF:003367">
    <property type="entry name" value="ATP-dependent DNA helicase PIF1"/>
    <property type="match status" value="1"/>
</dbReference>
<dbReference type="HAMAP" id="MF_03176">
    <property type="entry name" value="PIF1"/>
    <property type="match status" value="1"/>
</dbReference>
<evidence type="ECO:0000256" key="13">
    <source>
        <dbReference type="HAMAP-Rule" id="MF_03176"/>
    </source>
</evidence>
<evidence type="ECO:0000256" key="7">
    <source>
        <dbReference type="ARBA" id="ARBA00023128"/>
    </source>
</evidence>
<dbReference type="InterPro" id="IPR048293">
    <property type="entry name" value="PIF1_RRM3_pfh1"/>
</dbReference>
<keyword evidence="3 13" id="KW-0378">Hydrolase</keyword>
<evidence type="ECO:0000259" key="17">
    <source>
        <dbReference type="Pfam" id="PF25344"/>
    </source>
</evidence>
<keyword evidence="11 13" id="KW-0539">Nucleus</keyword>
<dbReference type="OrthoDB" id="272985at2759"/>
<dbReference type="CDD" id="cd18037">
    <property type="entry name" value="DEXSc_Pif1_like"/>
    <property type="match status" value="1"/>
</dbReference>
<keyword evidence="19" id="KW-1185">Reference proteome</keyword>
<feature type="domain" description="DNA helicase Pif1-like DEAD-box helicase" evidence="15">
    <location>
        <begin position="206"/>
        <end position="408"/>
    </location>
</feature>
<dbReference type="InterPro" id="IPR049163">
    <property type="entry name" value="Pif1-like_2B_dom"/>
</dbReference>
<dbReference type="EMBL" id="JADBJN010000001">
    <property type="protein sequence ID" value="KAG5680985.1"/>
    <property type="molecule type" value="Genomic_DNA"/>
</dbReference>
<reference evidence="18" key="1">
    <citation type="submission" date="2021-03" db="EMBL/GenBank/DDBJ databases">
        <title>Chromosome level genome of the anhydrobiotic midge Polypedilum vanderplanki.</title>
        <authorList>
            <person name="Yoshida Y."/>
            <person name="Kikawada T."/>
            <person name="Gusev O."/>
        </authorList>
    </citation>
    <scope>NUCLEOTIDE SEQUENCE</scope>
    <source>
        <strain evidence="18">NIAS01</strain>
        <tissue evidence="18">Whole body or cell culture</tissue>
    </source>
</reference>
<accession>A0A9J6CFL2</accession>
<keyword evidence="1 13" id="KW-0547">Nucleotide-binding</keyword>
<feature type="DNA-binding region" evidence="13">
    <location>
        <begin position="580"/>
        <end position="599"/>
    </location>
</feature>
<dbReference type="GO" id="GO:0005524">
    <property type="term" value="F:ATP binding"/>
    <property type="evidence" value="ECO:0007669"/>
    <property type="project" value="UniProtKB-UniRule"/>
</dbReference>
<feature type="domain" description="DNA helicase Pif1-like 2B" evidence="16">
    <location>
        <begin position="466"/>
        <end position="510"/>
    </location>
</feature>
<gene>
    <name evidence="13" type="primary">PIF1</name>
    <name evidence="18" type="ORF">PVAND_010459</name>
</gene>
<keyword evidence="9 13" id="KW-0234">DNA repair</keyword>
<dbReference type="FunFam" id="3.40.50.300:FF:000805">
    <property type="entry name" value="ATP-dependent DNA helicase PIF1"/>
    <property type="match status" value="1"/>
</dbReference>
<organism evidence="18 19">
    <name type="scientific">Polypedilum vanderplanki</name>
    <name type="common">Sleeping chironomid midge</name>
    <dbReference type="NCBI Taxonomy" id="319348"/>
    <lineage>
        <taxon>Eukaryota</taxon>
        <taxon>Metazoa</taxon>
        <taxon>Ecdysozoa</taxon>
        <taxon>Arthropoda</taxon>
        <taxon>Hexapoda</taxon>
        <taxon>Insecta</taxon>
        <taxon>Pterygota</taxon>
        <taxon>Neoptera</taxon>
        <taxon>Endopterygota</taxon>
        <taxon>Diptera</taxon>
        <taxon>Nematocera</taxon>
        <taxon>Chironomoidea</taxon>
        <taxon>Chironomidae</taxon>
        <taxon>Chironominae</taxon>
        <taxon>Polypedilum</taxon>
        <taxon>Polypedilum</taxon>
    </lineage>
</organism>
<evidence type="ECO:0000313" key="18">
    <source>
        <dbReference type="EMBL" id="KAG5680985.1"/>
    </source>
</evidence>
<dbReference type="GO" id="GO:0000723">
    <property type="term" value="P:telomere maintenance"/>
    <property type="evidence" value="ECO:0007669"/>
    <property type="project" value="InterPro"/>
</dbReference>
<evidence type="ECO:0000259" key="15">
    <source>
        <dbReference type="Pfam" id="PF05970"/>
    </source>
</evidence>
<dbReference type="GO" id="GO:0006310">
    <property type="term" value="P:DNA recombination"/>
    <property type="evidence" value="ECO:0007669"/>
    <property type="project" value="UniProtKB-UniRule"/>
</dbReference>
<evidence type="ECO:0000256" key="1">
    <source>
        <dbReference type="ARBA" id="ARBA00022741"/>
    </source>
</evidence>
<comment type="function">
    <text evidence="13">DNA-dependent ATPase and 5'-3' DNA helicase required for the maintenance of both mitochondrial and nuclear genome stability.</text>
</comment>
<dbReference type="Proteomes" id="UP001107558">
    <property type="component" value="Chromosome 1"/>
</dbReference>